<evidence type="ECO:0000313" key="2">
    <source>
        <dbReference type="EMBL" id="MBK6971635.1"/>
    </source>
</evidence>
<evidence type="ECO:0000259" key="1">
    <source>
        <dbReference type="PROSITE" id="PS50994"/>
    </source>
</evidence>
<dbReference type="EMBL" id="JADJEV010000001">
    <property type="protein sequence ID" value="MBK6971635.1"/>
    <property type="molecule type" value="Genomic_DNA"/>
</dbReference>
<reference evidence="2" key="1">
    <citation type="submission" date="2020-10" db="EMBL/GenBank/DDBJ databases">
        <title>Connecting structure to function with the recovery of over 1000 high-quality activated sludge metagenome-assembled genomes encoding full-length rRNA genes using long-read sequencing.</title>
        <authorList>
            <person name="Singleton C.M."/>
            <person name="Petriglieri F."/>
            <person name="Kristensen J.M."/>
            <person name="Kirkegaard R.H."/>
            <person name="Michaelsen T.Y."/>
            <person name="Andersen M.H."/>
            <person name="Karst S.M."/>
            <person name="Dueholm M.S."/>
            <person name="Nielsen P.H."/>
            <person name="Albertsen M."/>
        </authorList>
    </citation>
    <scope>NUCLEOTIDE SEQUENCE</scope>
    <source>
        <strain evidence="2">Bjer_18-Q3-R1-45_BAT3C.347</strain>
    </source>
</reference>
<organism evidence="2 3">
    <name type="scientific">Candidatus Methylophosphatis roskildensis</name>
    <dbReference type="NCBI Taxonomy" id="2899263"/>
    <lineage>
        <taxon>Bacteria</taxon>
        <taxon>Pseudomonadati</taxon>
        <taxon>Pseudomonadota</taxon>
        <taxon>Betaproteobacteria</taxon>
        <taxon>Nitrosomonadales</taxon>
        <taxon>Sterolibacteriaceae</taxon>
        <taxon>Candidatus Methylophosphatis</taxon>
    </lineage>
</organism>
<dbReference type="InterPro" id="IPR001584">
    <property type="entry name" value="Integrase_cat-core"/>
</dbReference>
<dbReference type="InterPro" id="IPR012337">
    <property type="entry name" value="RNaseH-like_sf"/>
</dbReference>
<name>A0A9D7HSD6_9PROT</name>
<gene>
    <name evidence="2" type="ORF">IPH26_01290</name>
</gene>
<proteinExistence type="predicted"/>
<dbReference type="GO" id="GO:0003676">
    <property type="term" value="F:nucleic acid binding"/>
    <property type="evidence" value="ECO:0007669"/>
    <property type="project" value="InterPro"/>
</dbReference>
<dbReference type="PROSITE" id="PS50994">
    <property type="entry name" value="INTEGRASE"/>
    <property type="match status" value="1"/>
</dbReference>
<accession>A0A9D7HSD6</accession>
<protein>
    <submittedName>
        <fullName evidence="2">Transposase family protein</fullName>
    </submittedName>
</protein>
<sequence>MEDLGGFARILEGTVMMDFAVAGDERYGFIARTVKRFGYGRLKRSDKAIVLRFLERVSGYSRQQIARLVKRGSERRAMVKRYCGSRTSFARTYTEADILLLAQTDTLHGTLSGLATKKLMERAYGLFGDIRYQRLAIISVAHLYNLRQRPSYLQKRQVWTKTRPTGVSIGERRAPAPNNRPGYLRVDSVHQGDQDGVKGVYHINAVDCVTQYEGVATCERISEAFLIPVLEALLASFPFDILGFHSDNGSEYINRDVAKLLNKLLIEEQTKSRSRHSNDNAQAESKNGAIVRKHLGYAHIPQRFAAPVNEFCRDYLNPYVNFHRPCLFAETITDAKGKQRKRYPYKLMMTPYEKLKSLPKPETFLKLGVDFKQLDAQAKAMSDNEAAERMNAARSVLFKTIFNRSKTAA</sequence>
<dbReference type="GO" id="GO:0015074">
    <property type="term" value="P:DNA integration"/>
    <property type="evidence" value="ECO:0007669"/>
    <property type="project" value="InterPro"/>
</dbReference>
<feature type="domain" description="Integrase catalytic" evidence="1">
    <location>
        <begin position="173"/>
        <end position="352"/>
    </location>
</feature>
<comment type="caution">
    <text evidence="2">The sequence shown here is derived from an EMBL/GenBank/DDBJ whole genome shotgun (WGS) entry which is preliminary data.</text>
</comment>
<dbReference type="InterPro" id="IPR036397">
    <property type="entry name" value="RNaseH_sf"/>
</dbReference>
<dbReference type="AlphaFoldDB" id="A0A9D7HSD6"/>
<dbReference type="Proteomes" id="UP000807785">
    <property type="component" value="Unassembled WGS sequence"/>
</dbReference>
<dbReference type="Gene3D" id="3.30.420.10">
    <property type="entry name" value="Ribonuclease H-like superfamily/Ribonuclease H"/>
    <property type="match status" value="1"/>
</dbReference>
<dbReference type="SUPFAM" id="SSF53098">
    <property type="entry name" value="Ribonuclease H-like"/>
    <property type="match status" value="1"/>
</dbReference>
<evidence type="ECO:0000313" key="3">
    <source>
        <dbReference type="Proteomes" id="UP000807785"/>
    </source>
</evidence>